<organism evidence="1 2">
    <name type="scientific">Neolewinella marina</name>
    <dbReference type="NCBI Taxonomy" id="438751"/>
    <lineage>
        <taxon>Bacteria</taxon>
        <taxon>Pseudomonadati</taxon>
        <taxon>Bacteroidota</taxon>
        <taxon>Saprospiria</taxon>
        <taxon>Saprospirales</taxon>
        <taxon>Lewinellaceae</taxon>
        <taxon>Neolewinella</taxon>
    </lineage>
</organism>
<dbReference type="NCBIfam" id="TIGR04183">
    <property type="entry name" value="Por_Secre_tail"/>
    <property type="match status" value="1"/>
</dbReference>
<protein>
    <recommendedName>
        <fullName evidence="3">Secretion system C-terminal sorting domain-containing protein</fullName>
    </recommendedName>
</protein>
<dbReference type="OrthoDB" id="876123at2"/>
<accession>A0A2G0CK29</accession>
<dbReference type="EMBL" id="PDLO01000001">
    <property type="protein sequence ID" value="PHL00333.1"/>
    <property type="molecule type" value="Genomic_DNA"/>
</dbReference>
<name>A0A2G0CK29_9BACT</name>
<evidence type="ECO:0000313" key="1">
    <source>
        <dbReference type="EMBL" id="PHL00333.1"/>
    </source>
</evidence>
<keyword evidence="2" id="KW-1185">Reference proteome</keyword>
<gene>
    <name evidence="1" type="ORF">CGL56_04685</name>
</gene>
<evidence type="ECO:0000313" key="2">
    <source>
        <dbReference type="Proteomes" id="UP000226437"/>
    </source>
</evidence>
<proteinExistence type="predicted"/>
<dbReference type="InterPro" id="IPR026444">
    <property type="entry name" value="Secre_tail"/>
</dbReference>
<dbReference type="Proteomes" id="UP000226437">
    <property type="component" value="Unassembled WGS sequence"/>
</dbReference>
<evidence type="ECO:0008006" key="3">
    <source>
        <dbReference type="Google" id="ProtNLM"/>
    </source>
</evidence>
<sequence length="240" mass="25527">MSKEISKPMNLRPLLLLLALFTVTPVWAQFVGGFGSGATASDYGGQAQLPLTLLSFTATPADAEVVLEWSTIHEVGTSHFLVERTTNGSHFTPVGRVSAAGMSPLGLTRSYQLTDAAPLAGSSLYRLKSVDLDGSFTYSDLVEVNRATEDLPLAFSVRPNPTTGDAIGVAVEAIAPNEPFLVEVIAPSGRRLMARQLTGFAGDYLQLPLAQRLPAGTYFLRLSQASTGSQTSRLIVGQSR</sequence>
<reference evidence="1 2" key="1">
    <citation type="submission" date="2017-10" db="EMBL/GenBank/DDBJ databases">
        <title>The draft genome sequence of Lewinella marina KCTC 32374.</title>
        <authorList>
            <person name="Wang K."/>
        </authorList>
    </citation>
    <scope>NUCLEOTIDE SEQUENCE [LARGE SCALE GENOMIC DNA]</scope>
    <source>
        <strain evidence="1 2">MKG-38</strain>
    </source>
</reference>
<dbReference type="AlphaFoldDB" id="A0A2G0CK29"/>
<comment type="caution">
    <text evidence="1">The sequence shown here is derived from an EMBL/GenBank/DDBJ whole genome shotgun (WGS) entry which is preliminary data.</text>
</comment>